<dbReference type="EMBL" id="NKQK01000006">
    <property type="protein sequence ID" value="PSS29050.1"/>
    <property type="molecule type" value="Genomic_DNA"/>
</dbReference>
<sequence length="671" mass="74350">MEKIFLKFMLLLSLLSSVKSSCNTTTDQQSLSKAFSYVSGFNSSWFNCSISPITEINLSSRNLSGSISWKFLRNMSRLHKIDLSNNSLKGSVPGWFWSIKTLIDVNLSKNRFRGTIGFEPRSSLGPVSSIKVLKLSANRFTKLASLSVFSNLSVLDLSHNDLRLFPLGFSNLTNLQFLDLSSCNMSGNSKPISILHSLKHLDLSNNKLSGSFPSDFPPLFGLKFLNLSLNNFTGQLIPEKVHKFGNSAFIKAGNFTNPKTPNLIFKPQSQTPAHKSPPNHKPVAKKKKPKLKTKPIVLTLSITSSIVVLAVAVSICWVYRKRETARRRKWAISQPIQVPFKVEKSGPFLFKTGSGSTWVADIKEPSSAPVVMFEKPLMRLTFKDLICATSHFGRESLLAAGRCGPVYRAVLPGDLHVAIKVLEQSKAVDRDDAVALFEDLGRLRHPNLLPISGYCIAGNEKLVLYEFMANGDLHRWLHELPTATPNVEDWSTDTWEHHNDGESGLHMWSPEKTEWRTRHRIAVGIARGLAYLHHARSKPVVHGNLVPSNILLADDFEPRVADFGLTRDRASGSGSTKADDVYSFGVVLIELLTGRPGSDESVRWVRRTVKAGEGGSALDARLRLGGDSMSEMVECLRVGYLCTAETVGKRPTMQQVVGMLKDIQPNTAELN</sequence>
<reference evidence="11 12" key="1">
    <citation type="submission" date="2017-07" db="EMBL/GenBank/DDBJ databases">
        <title>An improved, manually edited Actinidia chinensis var. chinensis (kiwifruit) genome highlights the challenges associated with draft genomes and gene prediction in plants.</title>
        <authorList>
            <person name="Pilkington S."/>
            <person name="Crowhurst R."/>
            <person name="Hilario E."/>
            <person name="Nardozza S."/>
            <person name="Fraser L."/>
            <person name="Peng Y."/>
            <person name="Gunaseelan K."/>
            <person name="Simpson R."/>
            <person name="Tahir J."/>
            <person name="Deroles S."/>
            <person name="Templeton K."/>
            <person name="Luo Z."/>
            <person name="Davy M."/>
            <person name="Cheng C."/>
            <person name="Mcneilage M."/>
            <person name="Scaglione D."/>
            <person name="Liu Y."/>
            <person name="Zhang Q."/>
            <person name="Datson P."/>
            <person name="De Silva N."/>
            <person name="Gardiner S."/>
            <person name="Bassett H."/>
            <person name="Chagne D."/>
            <person name="Mccallum J."/>
            <person name="Dzierzon H."/>
            <person name="Deng C."/>
            <person name="Wang Y.-Y."/>
            <person name="Barron N."/>
            <person name="Manako K."/>
            <person name="Bowen J."/>
            <person name="Foster T."/>
            <person name="Erridge Z."/>
            <person name="Tiffin H."/>
            <person name="Waite C."/>
            <person name="Davies K."/>
            <person name="Grierson E."/>
            <person name="Laing W."/>
            <person name="Kirk R."/>
            <person name="Chen X."/>
            <person name="Wood M."/>
            <person name="Montefiori M."/>
            <person name="Brummell D."/>
            <person name="Schwinn K."/>
            <person name="Catanach A."/>
            <person name="Fullerton C."/>
            <person name="Li D."/>
            <person name="Meiyalaghan S."/>
            <person name="Nieuwenhuizen N."/>
            <person name="Read N."/>
            <person name="Prakash R."/>
            <person name="Hunter D."/>
            <person name="Zhang H."/>
            <person name="Mckenzie M."/>
            <person name="Knabel M."/>
            <person name="Harris A."/>
            <person name="Allan A."/>
            <person name="Chen A."/>
            <person name="Janssen B."/>
            <person name="Plunkett B."/>
            <person name="Dwamena C."/>
            <person name="Voogd C."/>
            <person name="Leif D."/>
            <person name="Lafferty D."/>
            <person name="Souleyre E."/>
            <person name="Varkonyi-Gasic E."/>
            <person name="Gambi F."/>
            <person name="Hanley J."/>
            <person name="Yao J.-L."/>
            <person name="Cheung J."/>
            <person name="David K."/>
            <person name="Warren B."/>
            <person name="Marsh K."/>
            <person name="Snowden K."/>
            <person name="Lin-Wang K."/>
            <person name="Brian L."/>
            <person name="Martinez-Sanchez M."/>
            <person name="Wang M."/>
            <person name="Ileperuma N."/>
            <person name="Macnee N."/>
            <person name="Campin R."/>
            <person name="Mcatee P."/>
            <person name="Drummond R."/>
            <person name="Espley R."/>
            <person name="Ireland H."/>
            <person name="Wu R."/>
            <person name="Atkinson R."/>
            <person name="Karunairetnam S."/>
            <person name="Bulley S."/>
            <person name="Chunkath S."/>
            <person name="Hanley Z."/>
            <person name="Storey R."/>
            <person name="Thrimawithana A."/>
            <person name="Thomson S."/>
            <person name="David C."/>
            <person name="Testolin R."/>
        </authorList>
    </citation>
    <scope>NUCLEOTIDE SEQUENCE [LARGE SCALE GENOMIC DNA]</scope>
    <source>
        <strain evidence="12">cv. Red5</strain>
        <tissue evidence="11">Young leaf</tissue>
    </source>
</reference>
<evidence type="ECO:0000256" key="7">
    <source>
        <dbReference type="SAM" id="MobiDB-lite"/>
    </source>
</evidence>
<dbReference type="InterPro" id="IPR001245">
    <property type="entry name" value="Ser-Thr/Tyr_kinase_cat_dom"/>
</dbReference>
<dbReference type="PRINTS" id="PR00019">
    <property type="entry name" value="LEURICHRPT"/>
</dbReference>
<dbReference type="InterPro" id="IPR046959">
    <property type="entry name" value="PRK1-6/SRF4-like"/>
</dbReference>
<dbReference type="GO" id="GO:0005524">
    <property type="term" value="F:ATP binding"/>
    <property type="evidence" value="ECO:0007669"/>
    <property type="project" value="InterPro"/>
</dbReference>
<feature type="transmembrane region" description="Helical" evidence="8">
    <location>
        <begin position="296"/>
        <end position="319"/>
    </location>
</feature>
<evidence type="ECO:0000256" key="2">
    <source>
        <dbReference type="ARBA" id="ARBA00022614"/>
    </source>
</evidence>
<dbReference type="PROSITE" id="PS50011">
    <property type="entry name" value="PROTEIN_KINASE_DOM"/>
    <property type="match status" value="1"/>
</dbReference>
<dbReference type="FunCoup" id="A0A2R6RG88">
    <property type="interactions" value="1059"/>
</dbReference>
<evidence type="ECO:0000256" key="5">
    <source>
        <dbReference type="ARBA" id="ARBA00022989"/>
    </source>
</evidence>
<dbReference type="GO" id="GO:0051707">
    <property type="term" value="P:response to other organism"/>
    <property type="evidence" value="ECO:0007669"/>
    <property type="project" value="UniProtKB-ARBA"/>
</dbReference>
<keyword evidence="12" id="KW-1185">Reference proteome</keyword>
<dbReference type="STRING" id="1590841.A0A2R6RG88"/>
<dbReference type="InterPro" id="IPR000719">
    <property type="entry name" value="Prot_kinase_dom"/>
</dbReference>
<feature type="signal peptide" evidence="9">
    <location>
        <begin position="1"/>
        <end position="20"/>
    </location>
</feature>
<evidence type="ECO:0000256" key="1">
    <source>
        <dbReference type="ARBA" id="ARBA00004370"/>
    </source>
</evidence>
<dbReference type="Pfam" id="PF07714">
    <property type="entry name" value="PK_Tyr_Ser-Thr"/>
    <property type="match status" value="1"/>
</dbReference>
<evidence type="ECO:0000256" key="4">
    <source>
        <dbReference type="ARBA" id="ARBA00022737"/>
    </source>
</evidence>
<comment type="caution">
    <text evidence="11">The sequence shown here is derived from an EMBL/GenBank/DDBJ whole genome shotgun (WGS) entry which is preliminary data.</text>
</comment>
<accession>A0A2R6RG88</accession>
<comment type="subcellular location">
    <subcellularLocation>
        <location evidence="1">Membrane</location>
    </subcellularLocation>
</comment>
<evidence type="ECO:0000256" key="6">
    <source>
        <dbReference type="ARBA" id="ARBA00023136"/>
    </source>
</evidence>
<protein>
    <submittedName>
        <fullName evidence="11">LRR receptor-like serine/threonine-protein kinase</fullName>
    </submittedName>
</protein>
<dbReference type="Gramene" id="PSS29050">
    <property type="protein sequence ID" value="PSS29050"/>
    <property type="gene ID" value="CEY00_Acc06547"/>
</dbReference>
<dbReference type="Proteomes" id="UP000241394">
    <property type="component" value="Chromosome LG6"/>
</dbReference>
<dbReference type="OMA" id="VLYEYME"/>
<feature type="chain" id="PRO_5015339910" evidence="9">
    <location>
        <begin position="21"/>
        <end position="671"/>
    </location>
</feature>
<keyword evidence="6 8" id="KW-0472">Membrane</keyword>
<dbReference type="SUPFAM" id="SSF52058">
    <property type="entry name" value="L domain-like"/>
    <property type="match status" value="1"/>
</dbReference>
<keyword evidence="11" id="KW-0675">Receptor</keyword>
<reference evidence="12" key="2">
    <citation type="journal article" date="2018" name="BMC Genomics">
        <title>A manually annotated Actinidia chinensis var. chinensis (kiwifruit) genome highlights the challenges associated with draft genomes and gene prediction in plants.</title>
        <authorList>
            <person name="Pilkington S.M."/>
            <person name="Crowhurst R."/>
            <person name="Hilario E."/>
            <person name="Nardozza S."/>
            <person name="Fraser L."/>
            <person name="Peng Y."/>
            <person name="Gunaseelan K."/>
            <person name="Simpson R."/>
            <person name="Tahir J."/>
            <person name="Deroles S.C."/>
            <person name="Templeton K."/>
            <person name="Luo Z."/>
            <person name="Davy M."/>
            <person name="Cheng C."/>
            <person name="McNeilage M."/>
            <person name="Scaglione D."/>
            <person name="Liu Y."/>
            <person name="Zhang Q."/>
            <person name="Datson P."/>
            <person name="De Silva N."/>
            <person name="Gardiner S.E."/>
            <person name="Bassett H."/>
            <person name="Chagne D."/>
            <person name="McCallum J."/>
            <person name="Dzierzon H."/>
            <person name="Deng C."/>
            <person name="Wang Y.Y."/>
            <person name="Barron L."/>
            <person name="Manako K."/>
            <person name="Bowen J."/>
            <person name="Foster T.M."/>
            <person name="Erridge Z.A."/>
            <person name="Tiffin H."/>
            <person name="Waite C.N."/>
            <person name="Davies K.M."/>
            <person name="Grierson E.P."/>
            <person name="Laing W.A."/>
            <person name="Kirk R."/>
            <person name="Chen X."/>
            <person name="Wood M."/>
            <person name="Montefiori M."/>
            <person name="Brummell D.A."/>
            <person name="Schwinn K.E."/>
            <person name="Catanach A."/>
            <person name="Fullerton C."/>
            <person name="Li D."/>
            <person name="Meiyalaghan S."/>
            <person name="Nieuwenhuizen N."/>
            <person name="Read N."/>
            <person name="Prakash R."/>
            <person name="Hunter D."/>
            <person name="Zhang H."/>
            <person name="McKenzie M."/>
            <person name="Knabel M."/>
            <person name="Harris A."/>
            <person name="Allan A.C."/>
            <person name="Gleave A."/>
            <person name="Chen A."/>
            <person name="Janssen B.J."/>
            <person name="Plunkett B."/>
            <person name="Ampomah-Dwamena C."/>
            <person name="Voogd C."/>
            <person name="Leif D."/>
            <person name="Lafferty D."/>
            <person name="Souleyre E.J.F."/>
            <person name="Varkonyi-Gasic E."/>
            <person name="Gambi F."/>
            <person name="Hanley J."/>
            <person name="Yao J.L."/>
            <person name="Cheung J."/>
            <person name="David K.M."/>
            <person name="Warren B."/>
            <person name="Marsh K."/>
            <person name="Snowden K.C."/>
            <person name="Lin-Wang K."/>
            <person name="Brian L."/>
            <person name="Martinez-Sanchez M."/>
            <person name="Wang M."/>
            <person name="Ileperuma N."/>
            <person name="Macnee N."/>
            <person name="Campin R."/>
            <person name="McAtee P."/>
            <person name="Drummond R.S.M."/>
            <person name="Espley R.V."/>
            <person name="Ireland H.S."/>
            <person name="Wu R."/>
            <person name="Atkinson R.G."/>
            <person name="Karunairetnam S."/>
            <person name="Bulley S."/>
            <person name="Chunkath S."/>
            <person name="Hanley Z."/>
            <person name="Storey R."/>
            <person name="Thrimawithana A.H."/>
            <person name="Thomson S."/>
            <person name="David C."/>
            <person name="Testolin R."/>
            <person name="Huang H."/>
            <person name="Hellens R.P."/>
            <person name="Schaffer R.J."/>
        </authorList>
    </citation>
    <scope>NUCLEOTIDE SEQUENCE [LARGE SCALE GENOMIC DNA]</scope>
    <source>
        <strain evidence="12">cv. Red5</strain>
    </source>
</reference>
<dbReference type="InParanoid" id="A0A2R6RG88"/>
<keyword evidence="11" id="KW-0808">Transferase</keyword>
<evidence type="ECO:0000259" key="10">
    <source>
        <dbReference type="PROSITE" id="PS50011"/>
    </source>
</evidence>
<dbReference type="PANTHER" id="PTHR48007">
    <property type="entry name" value="LEUCINE-RICH REPEAT RECEPTOR-LIKE PROTEIN KINASE PXC1"/>
    <property type="match status" value="1"/>
</dbReference>
<keyword evidence="2" id="KW-0433">Leucine-rich repeat</keyword>
<dbReference type="SMART" id="SM00369">
    <property type="entry name" value="LRR_TYP"/>
    <property type="match status" value="3"/>
</dbReference>
<dbReference type="Pfam" id="PF13855">
    <property type="entry name" value="LRR_8"/>
    <property type="match status" value="2"/>
</dbReference>
<dbReference type="InterPro" id="IPR001611">
    <property type="entry name" value="Leu-rich_rpt"/>
</dbReference>
<keyword evidence="11" id="KW-0418">Kinase</keyword>
<organism evidence="11 12">
    <name type="scientific">Actinidia chinensis var. chinensis</name>
    <name type="common">Chinese soft-hair kiwi</name>
    <dbReference type="NCBI Taxonomy" id="1590841"/>
    <lineage>
        <taxon>Eukaryota</taxon>
        <taxon>Viridiplantae</taxon>
        <taxon>Streptophyta</taxon>
        <taxon>Embryophyta</taxon>
        <taxon>Tracheophyta</taxon>
        <taxon>Spermatophyta</taxon>
        <taxon>Magnoliopsida</taxon>
        <taxon>eudicotyledons</taxon>
        <taxon>Gunneridae</taxon>
        <taxon>Pentapetalae</taxon>
        <taxon>asterids</taxon>
        <taxon>Ericales</taxon>
        <taxon>Actinidiaceae</taxon>
        <taxon>Actinidia</taxon>
    </lineage>
</organism>
<dbReference type="Pfam" id="PF00560">
    <property type="entry name" value="LRR_1"/>
    <property type="match status" value="1"/>
</dbReference>
<gene>
    <name evidence="11" type="ORF">CEY00_Acc06547</name>
</gene>
<keyword evidence="9" id="KW-0732">Signal</keyword>
<keyword evidence="3 8" id="KW-0812">Transmembrane</keyword>
<dbReference type="PANTHER" id="PTHR48007:SF84">
    <property type="entry name" value="(WILD MALAYSIAN BANANA) HYPOTHETICAL PROTEIN"/>
    <property type="match status" value="1"/>
</dbReference>
<dbReference type="InterPro" id="IPR032675">
    <property type="entry name" value="LRR_dom_sf"/>
</dbReference>
<dbReference type="GO" id="GO:0006952">
    <property type="term" value="P:defense response"/>
    <property type="evidence" value="ECO:0007669"/>
    <property type="project" value="UniProtKB-ARBA"/>
</dbReference>
<keyword evidence="4" id="KW-0677">Repeat</keyword>
<name>A0A2R6RG88_ACTCC</name>
<dbReference type="Gene3D" id="3.30.200.20">
    <property type="entry name" value="Phosphorylase Kinase, domain 1"/>
    <property type="match status" value="1"/>
</dbReference>
<dbReference type="InterPro" id="IPR003591">
    <property type="entry name" value="Leu-rich_rpt_typical-subtyp"/>
</dbReference>
<feature type="domain" description="Protein kinase" evidence="10">
    <location>
        <begin position="392"/>
        <end position="667"/>
    </location>
</feature>
<dbReference type="GO" id="GO:0016020">
    <property type="term" value="C:membrane"/>
    <property type="evidence" value="ECO:0007669"/>
    <property type="project" value="UniProtKB-SubCell"/>
</dbReference>
<dbReference type="InterPro" id="IPR011009">
    <property type="entry name" value="Kinase-like_dom_sf"/>
</dbReference>
<dbReference type="Gene3D" id="1.10.510.10">
    <property type="entry name" value="Transferase(Phosphotransferase) domain 1"/>
    <property type="match status" value="2"/>
</dbReference>
<evidence type="ECO:0000313" key="11">
    <source>
        <dbReference type="EMBL" id="PSS29050.1"/>
    </source>
</evidence>
<dbReference type="GO" id="GO:0004672">
    <property type="term" value="F:protein kinase activity"/>
    <property type="evidence" value="ECO:0007669"/>
    <property type="project" value="InterPro"/>
</dbReference>
<dbReference type="AlphaFoldDB" id="A0A2R6RG88"/>
<keyword evidence="5 8" id="KW-1133">Transmembrane helix</keyword>
<feature type="region of interest" description="Disordered" evidence="7">
    <location>
        <begin position="265"/>
        <end position="289"/>
    </location>
</feature>
<dbReference type="Gene3D" id="3.80.10.10">
    <property type="entry name" value="Ribonuclease Inhibitor"/>
    <property type="match status" value="2"/>
</dbReference>
<dbReference type="OrthoDB" id="1394818at2759"/>
<evidence type="ECO:0000256" key="3">
    <source>
        <dbReference type="ARBA" id="ARBA00022692"/>
    </source>
</evidence>
<proteinExistence type="predicted"/>
<evidence type="ECO:0000256" key="8">
    <source>
        <dbReference type="SAM" id="Phobius"/>
    </source>
</evidence>
<evidence type="ECO:0000313" key="12">
    <source>
        <dbReference type="Proteomes" id="UP000241394"/>
    </source>
</evidence>
<dbReference type="FunFam" id="3.30.200.20:FF:000466">
    <property type="entry name" value="Putative LRR receptor-like serine/threonine-protein kinase"/>
    <property type="match status" value="1"/>
</dbReference>
<evidence type="ECO:0000256" key="9">
    <source>
        <dbReference type="SAM" id="SignalP"/>
    </source>
</evidence>
<dbReference type="SUPFAM" id="SSF56112">
    <property type="entry name" value="Protein kinase-like (PK-like)"/>
    <property type="match status" value="1"/>
</dbReference>